<accession>A0A0B6AVK4</accession>
<keyword evidence="6 10" id="KW-0133">Cell shape</keyword>
<proteinExistence type="inferred from homology"/>
<dbReference type="SUPFAM" id="SSF53244">
    <property type="entry name" value="MurD-like peptide ligases, peptide-binding domain"/>
    <property type="match status" value="1"/>
</dbReference>
<dbReference type="SUPFAM" id="SSF53623">
    <property type="entry name" value="MurD-like peptide ligases, catalytic domain"/>
    <property type="match status" value="1"/>
</dbReference>
<dbReference type="Proteomes" id="UP000031829">
    <property type="component" value="Chromosome"/>
</dbReference>
<dbReference type="HAMAP" id="MF_02019">
    <property type="entry name" value="MurF"/>
    <property type="match status" value="1"/>
</dbReference>
<feature type="domain" description="Mur ligase N-terminal catalytic" evidence="12">
    <location>
        <begin position="27"/>
        <end position="101"/>
    </location>
</feature>
<evidence type="ECO:0000256" key="7">
    <source>
        <dbReference type="ARBA" id="ARBA00022984"/>
    </source>
</evidence>
<dbReference type="GO" id="GO:0005524">
    <property type="term" value="F:ATP binding"/>
    <property type="evidence" value="ECO:0007669"/>
    <property type="project" value="UniProtKB-UniRule"/>
</dbReference>
<dbReference type="UniPathway" id="UPA00219"/>
<evidence type="ECO:0000256" key="10">
    <source>
        <dbReference type="HAMAP-Rule" id="MF_02019"/>
    </source>
</evidence>
<feature type="domain" description="Mur ligase central" evidence="14">
    <location>
        <begin position="111"/>
        <end position="295"/>
    </location>
</feature>
<dbReference type="GO" id="GO:0071555">
    <property type="term" value="P:cell wall organization"/>
    <property type="evidence" value="ECO:0007669"/>
    <property type="project" value="UniProtKB-KW"/>
</dbReference>
<dbReference type="InterPro" id="IPR013221">
    <property type="entry name" value="Mur_ligase_cen"/>
</dbReference>
<keyword evidence="1 10" id="KW-0963">Cytoplasm</keyword>
<dbReference type="InterPro" id="IPR035911">
    <property type="entry name" value="MurE/MurF_N"/>
</dbReference>
<dbReference type="InterPro" id="IPR005863">
    <property type="entry name" value="UDP-N-AcMur_synth"/>
</dbReference>
<keyword evidence="7 10" id="KW-0573">Peptidoglycan synthesis</keyword>
<feature type="binding site" evidence="10">
    <location>
        <begin position="113"/>
        <end position="119"/>
    </location>
    <ligand>
        <name>ATP</name>
        <dbReference type="ChEBI" id="CHEBI:30616"/>
    </ligand>
</feature>
<comment type="subcellular location">
    <subcellularLocation>
        <location evidence="10 11">Cytoplasm</location>
    </subcellularLocation>
</comment>
<reference evidence="15 16" key="1">
    <citation type="journal article" date="2015" name="Genome Announc.">
        <title>Complete genome sequences for 35 biothreat assay-relevant bacillus species.</title>
        <authorList>
            <person name="Johnson S.L."/>
            <person name="Daligault H.E."/>
            <person name="Davenport K.W."/>
            <person name="Jaissle J."/>
            <person name="Frey K.G."/>
            <person name="Ladner J.T."/>
            <person name="Broomall S.M."/>
            <person name="Bishop-Lilly K.A."/>
            <person name="Bruce D.C."/>
            <person name="Gibbons H.S."/>
            <person name="Coyne S.R."/>
            <person name="Lo C.C."/>
            <person name="Meincke L."/>
            <person name="Munk A.C."/>
            <person name="Koroleva G.I."/>
            <person name="Rosenzweig C.N."/>
            <person name="Palacios G.F."/>
            <person name="Redden C.L."/>
            <person name="Minogue T.D."/>
            <person name="Chain P.S."/>
        </authorList>
    </citation>
    <scope>NUCLEOTIDE SEQUENCE [LARGE SCALE GENOMIC DNA]</scope>
    <source>
        <strain evidence="16">ATCC 14581 / DSM 32 / JCM 2506 / NBRC 15308 / NCIMB 9376 / NCTC 10342 / NRRL B-14308 / VKM B-512</strain>
    </source>
</reference>
<evidence type="ECO:0000259" key="12">
    <source>
        <dbReference type="Pfam" id="PF01225"/>
    </source>
</evidence>
<dbReference type="Pfam" id="PF08245">
    <property type="entry name" value="Mur_ligase_M"/>
    <property type="match status" value="1"/>
</dbReference>
<dbReference type="NCBIfam" id="TIGR01143">
    <property type="entry name" value="murF"/>
    <property type="match status" value="1"/>
</dbReference>
<evidence type="ECO:0000256" key="11">
    <source>
        <dbReference type="RuleBase" id="RU004136"/>
    </source>
</evidence>
<dbReference type="HOGENOM" id="CLU_031507_4_0_9"/>
<organism evidence="15 16">
    <name type="scientific">Priestia megaterium (strain ATCC 14581 / DSM 32 / CCUG 1817 / JCM 2506 / NBRC 15308 / NCIMB 9376 / NCTC 10342 / NRRL B-14308 / VKM B-512 / Ford 19)</name>
    <name type="common">Bacillus megaterium</name>
    <dbReference type="NCBI Taxonomy" id="1348623"/>
    <lineage>
        <taxon>Bacteria</taxon>
        <taxon>Bacillati</taxon>
        <taxon>Bacillota</taxon>
        <taxon>Bacilli</taxon>
        <taxon>Bacillales</taxon>
        <taxon>Bacillaceae</taxon>
        <taxon>Priestia</taxon>
    </lineage>
</organism>
<evidence type="ECO:0000256" key="4">
    <source>
        <dbReference type="ARBA" id="ARBA00022741"/>
    </source>
</evidence>
<comment type="catalytic activity">
    <reaction evidence="10 11">
        <text>D-alanyl-D-alanine + UDP-N-acetyl-alpha-D-muramoyl-L-alanyl-gamma-D-glutamyl-meso-2,6-diaminopimelate + ATP = UDP-N-acetyl-alpha-D-muramoyl-L-alanyl-gamma-D-glutamyl-meso-2,6-diaminopimeloyl-D-alanyl-D-alanine + ADP + phosphate + H(+)</text>
        <dbReference type="Rhea" id="RHEA:28374"/>
        <dbReference type="ChEBI" id="CHEBI:15378"/>
        <dbReference type="ChEBI" id="CHEBI:30616"/>
        <dbReference type="ChEBI" id="CHEBI:43474"/>
        <dbReference type="ChEBI" id="CHEBI:57822"/>
        <dbReference type="ChEBI" id="CHEBI:61386"/>
        <dbReference type="ChEBI" id="CHEBI:83905"/>
        <dbReference type="ChEBI" id="CHEBI:456216"/>
        <dbReference type="EC" id="6.3.2.10"/>
    </reaction>
</comment>
<keyword evidence="3 10" id="KW-0132">Cell division</keyword>
<keyword evidence="2 10" id="KW-0436">Ligase</keyword>
<dbReference type="EMBL" id="CP009920">
    <property type="protein sequence ID" value="AJI25162.1"/>
    <property type="molecule type" value="Genomic_DNA"/>
</dbReference>
<evidence type="ECO:0000256" key="3">
    <source>
        <dbReference type="ARBA" id="ARBA00022618"/>
    </source>
</evidence>
<comment type="function">
    <text evidence="10 11">Involved in cell wall formation. Catalyzes the final step in the synthesis of UDP-N-acetylmuramoyl-pentapeptide, the precursor of murein.</text>
</comment>
<evidence type="ECO:0000256" key="1">
    <source>
        <dbReference type="ARBA" id="ARBA00022490"/>
    </source>
</evidence>
<feature type="domain" description="Mur ligase C-terminal" evidence="13">
    <location>
        <begin position="318"/>
        <end position="444"/>
    </location>
</feature>
<dbReference type="GO" id="GO:0047480">
    <property type="term" value="F:UDP-N-acetylmuramoyl-tripeptide-D-alanyl-D-alanine ligase activity"/>
    <property type="evidence" value="ECO:0007669"/>
    <property type="project" value="UniProtKB-UniRule"/>
</dbReference>
<dbReference type="KEGG" id="bmeg:BG04_2493"/>
<evidence type="ECO:0000313" key="15">
    <source>
        <dbReference type="EMBL" id="AJI25162.1"/>
    </source>
</evidence>
<dbReference type="InterPro" id="IPR036565">
    <property type="entry name" value="Mur-like_cat_sf"/>
</dbReference>
<evidence type="ECO:0000313" key="16">
    <source>
        <dbReference type="Proteomes" id="UP000031829"/>
    </source>
</evidence>
<keyword evidence="5 10" id="KW-0067">ATP-binding</keyword>
<comment type="similarity">
    <text evidence="10">Belongs to the MurCDEF family. MurF subfamily.</text>
</comment>
<dbReference type="GO" id="GO:0009252">
    <property type="term" value="P:peptidoglycan biosynthetic process"/>
    <property type="evidence" value="ECO:0007669"/>
    <property type="project" value="UniProtKB-UniRule"/>
</dbReference>
<dbReference type="EC" id="6.3.2.10" evidence="10 11"/>
<dbReference type="InterPro" id="IPR000713">
    <property type="entry name" value="Mur_ligase_N"/>
</dbReference>
<dbReference type="SUPFAM" id="SSF63418">
    <property type="entry name" value="MurE/MurF N-terminal domain"/>
    <property type="match status" value="1"/>
</dbReference>
<evidence type="ECO:0000256" key="6">
    <source>
        <dbReference type="ARBA" id="ARBA00022960"/>
    </source>
</evidence>
<keyword evidence="4 10" id="KW-0547">Nucleotide-binding</keyword>
<dbReference type="Gene3D" id="3.40.1390.10">
    <property type="entry name" value="MurE/MurF, N-terminal domain"/>
    <property type="match status" value="1"/>
</dbReference>
<dbReference type="InterPro" id="IPR004101">
    <property type="entry name" value="Mur_ligase_C"/>
</dbReference>
<evidence type="ECO:0000256" key="5">
    <source>
        <dbReference type="ARBA" id="ARBA00022840"/>
    </source>
</evidence>
<dbReference type="Pfam" id="PF02875">
    <property type="entry name" value="Mur_ligase_C"/>
    <property type="match status" value="1"/>
</dbReference>
<evidence type="ECO:0000259" key="14">
    <source>
        <dbReference type="Pfam" id="PF08245"/>
    </source>
</evidence>
<keyword evidence="8 10" id="KW-0131">Cell cycle</keyword>
<dbReference type="AlphaFoldDB" id="A0A0B6AVK4"/>
<comment type="pathway">
    <text evidence="10 11">Cell wall biogenesis; peptidoglycan biosynthesis.</text>
</comment>
<dbReference type="InterPro" id="IPR036615">
    <property type="entry name" value="Mur_ligase_C_dom_sf"/>
</dbReference>
<gene>
    <name evidence="10 15" type="primary">murF</name>
    <name evidence="15" type="ORF">BG04_2493</name>
</gene>
<evidence type="ECO:0000256" key="2">
    <source>
        <dbReference type="ARBA" id="ARBA00022598"/>
    </source>
</evidence>
<dbReference type="Pfam" id="PF01225">
    <property type="entry name" value="Mur_ligase"/>
    <property type="match status" value="1"/>
</dbReference>
<evidence type="ECO:0000259" key="13">
    <source>
        <dbReference type="Pfam" id="PF02875"/>
    </source>
</evidence>
<dbReference type="PANTHER" id="PTHR43024">
    <property type="entry name" value="UDP-N-ACETYLMURAMOYL-TRIPEPTIDE--D-ALANYL-D-ALANINE LIGASE"/>
    <property type="match status" value="1"/>
</dbReference>
<dbReference type="InterPro" id="IPR051046">
    <property type="entry name" value="MurCDEF_CellWall_CoF430Synth"/>
</dbReference>
<dbReference type="GeneID" id="93640563"/>
<dbReference type="GO" id="GO:0008360">
    <property type="term" value="P:regulation of cell shape"/>
    <property type="evidence" value="ECO:0007669"/>
    <property type="project" value="UniProtKB-KW"/>
</dbReference>
<keyword evidence="9 10" id="KW-0961">Cell wall biogenesis/degradation</keyword>
<dbReference type="RefSeq" id="WP_034654861.1">
    <property type="nucleotide sequence ID" value="NZ_BCVB01000019.1"/>
</dbReference>
<dbReference type="Gene3D" id="3.90.190.20">
    <property type="entry name" value="Mur ligase, C-terminal domain"/>
    <property type="match status" value="1"/>
</dbReference>
<name>A0A0B6AVK4_PRIM2</name>
<evidence type="ECO:0000256" key="9">
    <source>
        <dbReference type="ARBA" id="ARBA00023316"/>
    </source>
</evidence>
<protein>
    <recommendedName>
        <fullName evidence="10 11">UDP-N-acetylmuramoyl-tripeptide--D-alanyl-D-alanine ligase</fullName>
        <ecNumber evidence="10 11">6.3.2.10</ecNumber>
    </recommendedName>
    <alternativeName>
        <fullName evidence="10">D-alanyl-D-alanine-adding enzyme</fullName>
    </alternativeName>
</protein>
<dbReference type="Gene3D" id="3.40.1190.10">
    <property type="entry name" value="Mur-like, catalytic domain"/>
    <property type="match status" value="1"/>
</dbReference>
<dbReference type="GO" id="GO:0051301">
    <property type="term" value="P:cell division"/>
    <property type="evidence" value="ECO:0007669"/>
    <property type="project" value="UniProtKB-KW"/>
</dbReference>
<dbReference type="PANTHER" id="PTHR43024:SF1">
    <property type="entry name" value="UDP-N-ACETYLMURAMOYL-TRIPEPTIDE--D-ALANYL-D-ALANINE LIGASE"/>
    <property type="match status" value="1"/>
</dbReference>
<dbReference type="GO" id="GO:0005737">
    <property type="term" value="C:cytoplasm"/>
    <property type="evidence" value="ECO:0007669"/>
    <property type="project" value="UniProtKB-SubCell"/>
</dbReference>
<evidence type="ECO:0000256" key="8">
    <source>
        <dbReference type="ARBA" id="ARBA00023306"/>
    </source>
</evidence>
<sequence>MIKRTLTQLATMIPGSIFHSGNEAAVIEGVSIDTRTIQQGNLYIPIKGERFNGHAFVHKAIENGALATLWNKDEENPPTDISVILVDDTLEALQQLAKSYRHELDIKVVGITGSNGKTTAKDMVKAVLDTTYRVLKTDGNFNNHIGMPLTILRLDETHDIAVLEMGMSSRGEIEFLSNLAEPDVAIITNIGESHLQDLGSRDGIAEAKLEITSGLAPTGQLVYNGDEPLLTSRVVNPVFETVTFGSSEQNDLYPSAISAEELGTTFTVSRETTYPFFIPVLGKHNVHNALSAIAVGHYFGLDNETIAKGLKELKLTNMRMELVKRTDGLTFINDAYNASPTSVKAAITLMHDLEGYKQKILVLGDMLELGDQEKEFHKEVGEFIQAEKIDYVLTYGPLSVEIEQGAKNNFAEDKVMHFEEKDELVKKLTAITTREDVVLVKASRGMKLEEVISKMMHKLP</sequence>